<proteinExistence type="predicted"/>
<dbReference type="Pfam" id="PF04083">
    <property type="entry name" value="Abhydro_lipase"/>
    <property type="match status" value="1"/>
</dbReference>
<gene>
    <name evidence="2" type="ORF">PENTCL1PPCAC_14848</name>
</gene>
<protein>
    <recommendedName>
        <fullName evidence="1">Partial AB-hydrolase lipase domain-containing protein</fullName>
    </recommendedName>
</protein>
<reference evidence="2" key="1">
    <citation type="submission" date="2023-10" db="EMBL/GenBank/DDBJ databases">
        <title>Genome assembly of Pristionchus species.</title>
        <authorList>
            <person name="Yoshida K."/>
            <person name="Sommer R.J."/>
        </authorList>
    </citation>
    <scope>NUCLEOTIDE SEQUENCE</scope>
    <source>
        <strain evidence="2">RS0144</strain>
    </source>
</reference>
<feature type="non-terminal residue" evidence="2">
    <location>
        <position position="189"/>
    </location>
</feature>
<dbReference type="EMBL" id="BTSX01000004">
    <property type="protein sequence ID" value="GMS92673.1"/>
    <property type="molecule type" value="Genomic_DNA"/>
</dbReference>
<sequence>PDPEESMTTADMIRHWGYTVETHEAITDDGYILSLLRIPHGRRTRGFISPCRRSPILFIHGLSTHAAEFVINPPESSPGMILAEAGFDVFLLSHRGTRYSQRHLNLTKDDPAFWKFTFDDFAKYDVPSAIDRVLKLNGASSLFYIGHSQGTLIGFLMLAEKPEYNSKVRALFQLAPIGTLKWGRGLSRF</sequence>
<evidence type="ECO:0000259" key="1">
    <source>
        <dbReference type="Pfam" id="PF04083"/>
    </source>
</evidence>
<dbReference type="InterPro" id="IPR029058">
    <property type="entry name" value="AB_hydrolase_fold"/>
</dbReference>
<evidence type="ECO:0000313" key="3">
    <source>
        <dbReference type="Proteomes" id="UP001432027"/>
    </source>
</evidence>
<dbReference type="SUPFAM" id="SSF53474">
    <property type="entry name" value="alpha/beta-Hydrolases"/>
    <property type="match status" value="1"/>
</dbReference>
<dbReference type="Proteomes" id="UP001432027">
    <property type="component" value="Unassembled WGS sequence"/>
</dbReference>
<dbReference type="AlphaFoldDB" id="A0AAV5TBW6"/>
<keyword evidence="3" id="KW-1185">Reference proteome</keyword>
<feature type="non-terminal residue" evidence="2">
    <location>
        <position position="1"/>
    </location>
</feature>
<dbReference type="Gene3D" id="3.40.50.1820">
    <property type="entry name" value="alpha/beta hydrolase"/>
    <property type="match status" value="1"/>
</dbReference>
<dbReference type="InterPro" id="IPR006693">
    <property type="entry name" value="AB_hydrolase_lipase"/>
</dbReference>
<comment type="caution">
    <text evidence="2">The sequence shown here is derived from an EMBL/GenBank/DDBJ whole genome shotgun (WGS) entry which is preliminary data.</text>
</comment>
<evidence type="ECO:0000313" key="2">
    <source>
        <dbReference type="EMBL" id="GMS92673.1"/>
    </source>
</evidence>
<accession>A0AAV5TBW6</accession>
<organism evidence="2 3">
    <name type="scientific">Pristionchus entomophagus</name>
    <dbReference type="NCBI Taxonomy" id="358040"/>
    <lineage>
        <taxon>Eukaryota</taxon>
        <taxon>Metazoa</taxon>
        <taxon>Ecdysozoa</taxon>
        <taxon>Nematoda</taxon>
        <taxon>Chromadorea</taxon>
        <taxon>Rhabditida</taxon>
        <taxon>Rhabditina</taxon>
        <taxon>Diplogasteromorpha</taxon>
        <taxon>Diplogasteroidea</taxon>
        <taxon>Neodiplogasteridae</taxon>
        <taxon>Pristionchus</taxon>
    </lineage>
</organism>
<dbReference type="PANTHER" id="PTHR11005">
    <property type="entry name" value="LYSOSOMAL ACID LIPASE-RELATED"/>
    <property type="match status" value="1"/>
</dbReference>
<feature type="domain" description="Partial AB-hydrolase lipase" evidence="1">
    <location>
        <begin position="9"/>
        <end position="72"/>
    </location>
</feature>
<name>A0AAV5TBW6_9BILA</name>
<dbReference type="GO" id="GO:0006629">
    <property type="term" value="P:lipid metabolic process"/>
    <property type="evidence" value="ECO:0007669"/>
    <property type="project" value="InterPro"/>
</dbReference>